<name>A0ABW0UR15_9ACTN</name>
<evidence type="ECO:0000313" key="2">
    <source>
        <dbReference type="EMBL" id="MFC5634675.1"/>
    </source>
</evidence>
<sequence>MTGRHRWTKAGLQHDNTKLRELLRAEQTKSARLADELALQRRDRRLEKAQAAQQHQTDTREIARLKAALKAWEARWANAHPISVPAPRDLRTGDDQPTVPHGIRAVHPVVPITERQAAPDATNPANIPAA</sequence>
<evidence type="ECO:0000313" key="3">
    <source>
        <dbReference type="Proteomes" id="UP001596154"/>
    </source>
</evidence>
<organism evidence="2 3">
    <name type="scientific">Streptomyces bullii</name>
    <dbReference type="NCBI Taxonomy" id="349910"/>
    <lineage>
        <taxon>Bacteria</taxon>
        <taxon>Bacillati</taxon>
        <taxon>Actinomycetota</taxon>
        <taxon>Actinomycetes</taxon>
        <taxon>Kitasatosporales</taxon>
        <taxon>Streptomycetaceae</taxon>
        <taxon>Streptomyces</taxon>
    </lineage>
</organism>
<reference evidence="3" key="1">
    <citation type="journal article" date="2019" name="Int. J. Syst. Evol. Microbiol.">
        <title>The Global Catalogue of Microorganisms (GCM) 10K type strain sequencing project: providing services to taxonomists for standard genome sequencing and annotation.</title>
        <authorList>
            <consortium name="The Broad Institute Genomics Platform"/>
            <consortium name="The Broad Institute Genome Sequencing Center for Infectious Disease"/>
            <person name="Wu L."/>
            <person name="Ma J."/>
        </authorList>
    </citation>
    <scope>NUCLEOTIDE SEQUENCE [LARGE SCALE GENOMIC DNA]</scope>
    <source>
        <strain evidence="3">CGMCC 4.7248</strain>
    </source>
</reference>
<comment type="caution">
    <text evidence="2">The sequence shown here is derived from an EMBL/GenBank/DDBJ whole genome shotgun (WGS) entry which is preliminary data.</text>
</comment>
<feature type="region of interest" description="Disordered" evidence="1">
    <location>
        <begin position="83"/>
        <end position="108"/>
    </location>
</feature>
<proteinExistence type="predicted"/>
<protein>
    <recommendedName>
        <fullName evidence="4">Transposase</fullName>
    </recommendedName>
</protein>
<evidence type="ECO:0000256" key="1">
    <source>
        <dbReference type="SAM" id="MobiDB-lite"/>
    </source>
</evidence>
<dbReference type="Proteomes" id="UP001596154">
    <property type="component" value="Unassembled WGS sequence"/>
</dbReference>
<evidence type="ECO:0008006" key="4">
    <source>
        <dbReference type="Google" id="ProtNLM"/>
    </source>
</evidence>
<keyword evidence="3" id="KW-1185">Reference proteome</keyword>
<dbReference type="EMBL" id="JBHSNY010000004">
    <property type="protein sequence ID" value="MFC5634675.1"/>
    <property type="molecule type" value="Genomic_DNA"/>
</dbReference>
<dbReference type="RefSeq" id="WP_381020724.1">
    <property type="nucleotide sequence ID" value="NZ_JBHSNY010000004.1"/>
</dbReference>
<accession>A0ABW0UR15</accession>
<gene>
    <name evidence="2" type="ORF">ACFPZJ_12990</name>
</gene>